<gene>
    <name evidence="8" type="ORF">F0L68_24720</name>
</gene>
<evidence type="ECO:0000256" key="5">
    <source>
        <dbReference type="SAM" id="SignalP"/>
    </source>
</evidence>
<feature type="signal peptide" evidence="5">
    <location>
        <begin position="1"/>
        <end position="34"/>
    </location>
</feature>
<accession>A0A5B2X3W1</accession>
<keyword evidence="3 8" id="KW-0378">Hydrolase</keyword>
<feature type="chain" id="PRO_5022875731" evidence="5">
    <location>
        <begin position="35"/>
        <end position="508"/>
    </location>
</feature>
<organism evidence="8 9">
    <name type="scientific">Solihabitans fulvus</name>
    <dbReference type="NCBI Taxonomy" id="1892852"/>
    <lineage>
        <taxon>Bacteria</taxon>
        <taxon>Bacillati</taxon>
        <taxon>Actinomycetota</taxon>
        <taxon>Actinomycetes</taxon>
        <taxon>Pseudonocardiales</taxon>
        <taxon>Pseudonocardiaceae</taxon>
        <taxon>Solihabitans</taxon>
    </lineage>
</organism>
<dbReference type="AlphaFoldDB" id="A0A5B2X3W1"/>
<comment type="similarity">
    <text evidence="1">Belongs to the peptidase S33 family.</text>
</comment>
<feature type="non-terminal residue" evidence="8">
    <location>
        <position position="508"/>
    </location>
</feature>
<sequence length="508" mass="53681">MRPLAAPKKKRVPAVVLAAAVIATTLATAGQAMAAAPDTIAWGPCPPSLPGPSGQPGTRDPRQQCARMTVPLNYLTADDHRTIELEISRIPAARPDHRRGVLVTTPGGPGGPGLDRPSSSIGTLPTSVTDSYDLVGMDYRGIGHSTPVACGVAEPDRRAVLNLPFPAPDGDISANVAFAQRIAAACAANAGDYPRYLTTANIARDLDGIRAALGERRISYVGTSYATYLGQVYASLFPTHLDHMVLDSSTPPGGVQEAVSLKGLGVQDAFPDFAAWAAANAATYRLGDTPEAVRDTYFRVTSALDTAPTTAPSGTVVDGNTVRAATTALLEQTGYFPSLARILQFANTGSAPTPSAAAVPLPALLSDNFVSAQDAIVCGDTVWPRSVEHYAIATQVDRWLHPLTNGMAGNIWPCAFWPFQRTEPPVRITGEGPRTILMLQNRRAPSTAYAGALRTRWALGGRAQLITVDAEGHGVSMVNPCVRTALRDFFATDRLDATDRWGTIPRTV</sequence>
<evidence type="ECO:0000313" key="8">
    <source>
        <dbReference type="EMBL" id="KAA2257924.1"/>
    </source>
</evidence>
<dbReference type="SUPFAM" id="SSF53474">
    <property type="entry name" value="alpha/beta-Hydrolases"/>
    <property type="match status" value="1"/>
</dbReference>
<feature type="domain" description="Peptidase S33 tripeptidyl aminopeptidase-like C-terminal" evidence="7">
    <location>
        <begin position="410"/>
        <end position="499"/>
    </location>
</feature>
<keyword evidence="9" id="KW-1185">Reference proteome</keyword>
<dbReference type="InterPro" id="IPR013595">
    <property type="entry name" value="Pept_S33_TAP-like_C"/>
</dbReference>
<evidence type="ECO:0000259" key="7">
    <source>
        <dbReference type="Pfam" id="PF08386"/>
    </source>
</evidence>
<evidence type="ECO:0000256" key="3">
    <source>
        <dbReference type="ARBA" id="ARBA00022801"/>
    </source>
</evidence>
<reference evidence="8 9" key="2">
    <citation type="submission" date="2019-09" db="EMBL/GenBank/DDBJ databases">
        <authorList>
            <person name="Jin C."/>
        </authorList>
    </citation>
    <scope>NUCLEOTIDE SEQUENCE [LARGE SCALE GENOMIC DNA]</scope>
    <source>
        <strain evidence="8 9">AN110305</strain>
    </source>
</reference>
<evidence type="ECO:0000259" key="6">
    <source>
        <dbReference type="Pfam" id="PF00561"/>
    </source>
</evidence>
<dbReference type="Proteomes" id="UP000323454">
    <property type="component" value="Unassembled WGS sequence"/>
</dbReference>
<dbReference type="InterPro" id="IPR000073">
    <property type="entry name" value="AB_hydrolase_1"/>
</dbReference>
<dbReference type="Pfam" id="PF08386">
    <property type="entry name" value="Abhydrolase_4"/>
    <property type="match status" value="1"/>
</dbReference>
<reference evidence="8 9" key="1">
    <citation type="submission" date="2019-09" db="EMBL/GenBank/DDBJ databases">
        <title>Goodfellowia gen. nov., a new genus of the Pseudonocardineae related to Actinoalloteichus, containing Goodfellowia coeruleoviolacea gen. nov., comb. nov. gen. nov., comb. nov.</title>
        <authorList>
            <person name="Labeda D."/>
        </authorList>
    </citation>
    <scope>NUCLEOTIDE SEQUENCE [LARGE SCALE GENOMIC DNA]</scope>
    <source>
        <strain evidence="8 9">AN110305</strain>
    </source>
</reference>
<dbReference type="InterPro" id="IPR029058">
    <property type="entry name" value="AB_hydrolase_fold"/>
</dbReference>
<dbReference type="RefSeq" id="WP_149852187.1">
    <property type="nucleotide sequence ID" value="NZ_VUOB01000043.1"/>
</dbReference>
<dbReference type="InterPro" id="IPR051601">
    <property type="entry name" value="Serine_prot/Carboxylest_S33"/>
</dbReference>
<dbReference type="OrthoDB" id="4447445at2"/>
<keyword evidence="2 5" id="KW-0732">Signal</keyword>
<dbReference type="PANTHER" id="PTHR43248:SF29">
    <property type="entry name" value="TRIPEPTIDYL AMINOPEPTIDASE"/>
    <property type="match status" value="1"/>
</dbReference>
<dbReference type="GO" id="GO:0016787">
    <property type="term" value="F:hydrolase activity"/>
    <property type="evidence" value="ECO:0007669"/>
    <property type="project" value="UniProtKB-KW"/>
</dbReference>
<proteinExistence type="inferred from homology"/>
<dbReference type="Pfam" id="PF00561">
    <property type="entry name" value="Abhydrolase_1"/>
    <property type="match status" value="1"/>
</dbReference>
<name>A0A5B2X3W1_9PSEU</name>
<feature type="domain" description="AB hydrolase-1" evidence="6">
    <location>
        <begin position="102"/>
        <end position="283"/>
    </location>
</feature>
<dbReference type="EMBL" id="VUOB01000043">
    <property type="protein sequence ID" value="KAA2257924.1"/>
    <property type="molecule type" value="Genomic_DNA"/>
</dbReference>
<dbReference type="Gene3D" id="3.40.50.1820">
    <property type="entry name" value="alpha/beta hydrolase"/>
    <property type="match status" value="1"/>
</dbReference>
<feature type="region of interest" description="Disordered" evidence="4">
    <location>
        <begin position="104"/>
        <end position="123"/>
    </location>
</feature>
<evidence type="ECO:0000256" key="2">
    <source>
        <dbReference type="ARBA" id="ARBA00022729"/>
    </source>
</evidence>
<comment type="caution">
    <text evidence="8">The sequence shown here is derived from an EMBL/GenBank/DDBJ whole genome shotgun (WGS) entry which is preliminary data.</text>
</comment>
<evidence type="ECO:0000256" key="1">
    <source>
        <dbReference type="ARBA" id="ARBA00010088"/>
    </source>
</evidence>
<protein>
    <submittedName>
        <fullName evidence="8">Alpha/beta hydrolase</fullName>
    </submittedName>
</protein>
<dbReference type="PANTHER" id="PTHR43248">
    <property type="entry name" value="2-SUCCINYL-6-HYDROXY-2,4-CYCLOHEXADIENE-1-CARBOXYLATE SYNTHASE"/>
    <property type="match status" value="1"/>
</dbReference>
<evidence type="ECO:0000256" key="4">
    <source>
        <dbReference type="SAM" id="MobiDB-lite"/>
    </source>
</evidence>
<evidence type="ECO:0000313" key="9">
    <source>
        <dbReference type="Proteomes" id="UP000323454"/>
    </source>
</evidence>